<sequence>MQAQPASFVFSGQSRRQSLRSTHRNLVRRIICTFSTRDNSWTDGLVARRGSPADRGVIFRSILSEGMNPLGIRTERFLVVEEKDFQSQKNQIVGFGQLRPLSATDLELASVYVAPAYRRRGIASRIVAHLLEEQRRSLHSVSGPKKRRIFCLTVGNESLYSRAGFTRFPLDQNFIWNSDIPCGLRFEMLAGRVVAALVKPQDVLVLLYTILEA</sequence>
<reference evidence="2 3" key="1">
    <citation type="journal article" date="2004" name="Nature">
        <title>Genome sequence of the ultrasmall unicellular red alga Cyanidioschyzon merolae 10D.</title>
        <authorList>
            <person name="Matsuzaki M."/>
            <person name="Misumi O."/>
            <person name="Shin-i T."/>
            <person name="Maruyama S."/>
            <person name="Takahara M."/>
            <person name="Miyagishima S."/>
            <person name="Mori T."/>
            <person name="Nishida K."/>
            <person name="Yagisawa F."/>
            <person name="Nishida K."/>
            <person name="Yoshida Y."/>
            <person name="Nishimura Y."/>
            <person name="Nakao S."/>
            <person name="Kobayashi T."/>
            <person name="Momoyama Y."/>
            <person name="Higashiyama T."/>
            <person name="Minoda A."/>
            <person name="Sano M."/>
            <person name="Nomoto H."/>
            <person name="Oishi K."/>
            <person name="Hayashi H."/>
            <person name="Ohta F."/>
            <person name="Nishizaka S."/>
            <person name="Haga S."/>
            <person name="Miura S."/>
            <person name="Morishita T."/>
            <person name="Kabeya Y."/>
            <person name="Terasawa K."/>
            <person name="Suzuki Y."/>
            <person name="Ishii Y."/>
            <person name="Asakawa S."/>
            <person name="Takano H."/>
            <person name="Ohta N."/>
            <person name="Kuroiwa H."/>
            <person name="Tanaka K."/>
            <person name="Shimizu N."/>
            <person name="Sugano S."/>
            <person name="Sato N."/>
            <person name="Nozaki H."/>
            <person name="Ogasawara N."/>
            <person name="Kohara Y."/>
            <person name="Kuroiwa T."/>
        </authorList>
    </citation>
    <scope>NUCLEOTIDE SEQUENCE [LARGE SCALE GENOMIC DNA]</scope>
    <source>
        <strain evidence="2 3">10D</strain>
    </source>
</reference>
<dbReference type="InterPro" id="IPR000182">
    <property type="entry name" value="GNAT_dom"/>
</dbReference>
<dbReference type="PROSITE" id="PS51186">
    <property type="entry name" value="GNAT"/>
    <property type="match status" value="1"/>
</dbReference>
<reference evidence="2 3" key="2">
    <citation type="journal article" date="2007" name="BMC Biol.">
        <title>A 100%-complete sequence reveals unusually simple genomic features in the hot-spring red alga Cyanidioschyzon merolae.</title>
        <authorList>
            <person name="Nozaki H."/>
            <person name="Takano H."/>
            <person name="Misumi O."/>
            <person name="Terasawa K."/>
            <person name="Matsuzaki M."/>
            <person name="Maruyama S."/>
            <person name="Nishida K."/>
            <person name="Yagisawa F."/>
            <person name="Yoshida Y."/>
            <person name="Fujiwara T."/>
            <person name="Takio S."/>
            <person name="Tamura K."/>
            <person name="Chung S.J."/>
            <person name="Nakamura S."/>
            <person name="Kuroiwa H."/>
            <person name="Tanaka K."/>
            <person name="Sato N."/>
            <person name="Kuroiwa T."/>
        </authorList>
    </citation>
    <scope>NUCLEOTIDE SEQUENCE [LARGE SCALE GENOMIC DNA]</scope>
    <source>
        <strain evidence="2 3">10D</strain>
    </source>
</reference>
<dbReference type="eggNOG" id="ENOG502SAJB">
    <property type="taxonomic scope" value="Eukaryota"/>
</dbReference>
<dbReference type="SUPFAM" id="SSF55729">
    <property type="entry name" value="Acyl-CoA N-acyltransferases (Nat)"/>
    <property type="match status" value="1"/>
</dbReference>
<dbReference type="CDD" id="cd04301">
    <property type="entry name" value="NAT_SF"/>
    <property type="match status" value="1"/>
</dbReference>
<dbReference type="RefSeq" id="XP_005539266.1">
    <property type="nucleotide sequence ID" value="XM_005539209.1"/>
</dbReference>
<dbReference type="Gene3D" id="3.40.630.30">
    <property type="match status" value="1"/>
</dbReference>
<keyword evidence="3" id="KW-1185">Reference proteome</keyword>
<dbReference type="Pfam" id="PF13508">
    <property type="entry name" value="Acetyltransf_7"/>
    <property type="match status" value="1"/>
</dbReference>
<dbReference type="AlphaFoldDB" id="M1V7M9"/>
<protein>
    <recommendedName>
        <fullName evidence="1">N-acetyltransferase domain-containing protein</fullName>
    </recommendedName>
</protein>
<dbReference type="Gramene" id="CMT254CT">
    <property type="protein sequence ID" value="CMT254CT"/>
    <property type="gene ID" value="CMT254C"/>
</dbReference>
<proteinExistence type="predicted"/>
<dbReference type="OrthoDB" id="41532at2759"/>
<dbReference type="InterPro" id="IPR016181">
    <property type="entry name" value="Acyl_CoA_acyltransferase"/>
</dbReference>
<evidence type="ECO:0000313" key="3">
    <source>
        <dbReference type="Proteomes" id="UP000007014"/>
    </source>
</evidence>
<feature type="domain" description="N-acetyltransferase" evidence="1">
    <location>
        <begin position="45"/>
        <end position="187"/>
    </location>
</feature>
<dbReference type="GO" id="GO:0016747">
    <property type="term" value="F:acyltransferase activity, transferring groups other than amino-acyl groups"/>
    <property type="evidence" value="ECO:0007669"/>
    <property type="project" value="InterPro"/>
</dbReference>
<organism evidence="2 3">
    <name type="scientific">Cyanidioschyzon merolae (strain NIES-3377 / 10D)</name>
    <name type="common">Unicellular red alga</name>
    <dbReference type="NCBI Taxonomy" id="280699"/>
    <lineage>
        <taxon>Eukaryota</taxon>
        <taxon>Rhodophyta</taxon>
        <taxon>Bangiophyceae</taxon>
        <taxon>Cyanidiales</taxon>
        <taxon>Cyanidiaceae</taxon>
        <taxon>Cyanidioschyzon</taxon>
    </lineage>
</organism>
<dbReference type="KEGG" id="cme:CYME_CMT254C"/>
<dbReference type="Proteomes" id="UP000007014">
    <property type="component" value="Chromosome 20"/>
</dbReference>
<evidence type="ECO:0000259" key="1">
    <source>
        <dbReference type="PROSITE" id="PS51186"/>
    </source>
</evidence>
<dbReference type="EMBL" id="AP006502">
    <property type="protein sequence ID" value="BAM83230.1"/>
    <property type="molecule type" value="Genomic_DNA"/>
</dbReference>
<name>M1V7M9_CYAM1</name>
<accession>M1V7M9</accession>
<dbReference type="HOGENOM" id="CLU_1296011_0_0_1"/>
<dbReference type="GeneID" id="16997881"/>
<gene>
    <name evidence="2" type="ORF">CYME_CMT254C</name>
</gene>
<dbReference type="OMA" id="QPHITTH"/>
<evidence type="ECO:0000313" key="2">
    <source>
        <dbReference type="EMBL" id="BAM83230.1"/>
    </source>
</evidence>